<comment type="caution">
    <text evidence="2">The sequence shown here is derived from an EMBL/GenBank/DDBJ whole genome shotgun (WGS) entry which is preliminary data.</text>
</comment>
<name>A0ABR9LHC8_9PSEU</name>
<keyword evidence="3" id="KW-1185">Reference proteome</keyword>
<organism evidence="2 3">
    <name type="scientific">Amycolatopsis roodepoortensis</name>
    <dbReference type="NCBI Taxonomy" id="700274"/>
    <lineage>
        <taxon>Bacteria</taxon>
        <taxon>Bacillati</taxon>
        <taxon>Actinomycetota</taxon>
        <taxon>Actinomycetes</taxon>
        <taxon>Pseudonocardiales</taxon>
        <taxon>Pseudonocardiaceae</taxon>
        <taxon>Amycolatopsis</taxon>
    </lineage>
</organism>
<dbReference type="RefSeq" id="WP_192746509.1">
    <property type="nucleotide sequence ID" value="NZ_JADBEJ010000005.1"/>
</dbReference>
<dbReference type="Proteomes" id="UP000656548">
    <property type="component" value="Unassembled WGS sequence"/>
</dbReference>
<dbReference type="SUPFAM" id="SSF52540">
    <property type="entry name" value="P-loop containing nucleoside triphosphate hydrolases"/>
    <property type="match status" value="1"/>
</dbReference>
<dbReference type="EMBL" id="JADBEJ010000005">
    <property type="protein sequence ID" value="MBE1580096.1"/>
    <property type="molecule type" value="Genomic_DNA"/>
</dbReference>
<dbReference type="Pfam" id="PF13521">
    <property type="entry name" value="AAA_28"/>
    <property type="match status" value="1"/>
</dbReference>
<proteinExistence type="predicted"/>
<dbReference type="InterPro" id="IPR027417">
    <property type="entry name" value="P-loop_NTPase"/>
</dbReference>
<feature type="domain" description="NadR/Ttd14 AAA" evidence="1">
    <location>
        <begin position="2"/>
        <end position="183"/>
    </location>
</feature>
<evidence type="ECO:0000259" key="1">
    <source>
        <dbReference type="Pfam" id="PF13521"/>
    </source>
</evidence>
<protein>
    <recommendedName>
        <fullName evidence="1">NadR/Ttd14 AAA domain-containing protein</fullName>
    </recommendedName>
</protein>
<accession>A0ABR9LHC8</accession>
<sequence length="193" mass="21299">MRIAVVGAYGNGKTTLTTALAPLLEIPRVHGTPMADPAGSAPKPLEDCTEGEVLQLMLRRFTERTVSEERSPDGFVSDGSALHEWIYTKVRLALGRHPRPPQDLPLYEDGPYEEVTAQLGTVIQQRVREAYDVFLHVPVEFPLRPGESPISERFRQLSDRLLLEVLGRLGCPVHVVRGSVAERLRTALSVLGG</sequence>
<evidence type="ECO:0000313" key="2">
    <source>
        <dbReference type="EMBL" id="MBE1580096.1"/>
    </source>
</evidence>
<dbReference type="InterPro" id="IPR038727">
    <property type="entry name" value="NadR/Ttd14_AAA_dom"/>
</dbReference>
<gene>
    <name evidence="2" type="ORF">H4W30_007156</name>
</gene>
<reference evidence="2 3" key="1">
    <citation type="submission" date="2020-10" db="EMBL/GenBank/DDBJ databases">
        <title>Sequencing the genomes of 1000 actinobacteria strains.</title>
        <authorList>
            <person name="Klenk H.-P."/>
        </authorList>
    </citation>
    <scope>NUCLEOTIDE SEQUENCE [LARGE SCALE GENOMIC DNA]</scope>
    <source>
        <strain evidence="2 3">DSM 46661</strain>
    </source>
</reference>
<evidence type="ECO:0000313" key="3">
    <source>
        <dbReference type="Proteomes" id="UP000656548"/>
    </source>
</evidence>
<dbReference type="Gene3D" id="3.40.50.300">
    <property type="entry name" value="P-loop containing nucleotide triphosphate hydrolases"/>
    <property type="match status" value="1"/>
</dbReference>